<organism evidence="6 7">
    <name type="scientific">Cohnella cellulosilytica</name>
    <dbReference type="NCBI Taxonomy" id="986710"/>
    <lineage>
        <taxon>Bacteria</taxon>
        <taxon>Bacillati</taxon>
        <taxon>Bacillota</taxon>
        <taxon>Bacilli</taxon>
        <taxon>Bacillales</taxon>
        <taxon>Paenibacillaceae</taxon>
        <taxon>Cohnella</taxon>
    </lineage>
</organism>
<dbReference type="InterPro" id="IPR017941">
    <property type="entry name" value="Rieske_2Fe-2S"/>
</dbReference>
<keyword evidence="7" id="KW-1185">Reference proteome</keyword>
<evidence type="ECO:0000256" key="4">
    <source>
        <dbReference type="ARBA" id="ARBA00023014"/>
    </source>
</evidence>
<dbReference type="Gene3D" id="2.102.10.10">
    <property type="entry name" value="Rieske [2Fe-2S] iron-sulphur domain"/>
    <property type="match status" value="1"/>
</dbReference>
<evidence type="ECO:0000256" key="1">
    <source>
        <dbReference type="ARBA" id="ARBA00022714"/>
    </source>
</evidence>
<comment type="caution">
    <text evidence="6">The sequence shown here is derived from an EMBL/GenBank/DDBJ whole genome shotgun (WGS) entry which is preliminary data.</text>
</comment>
<dbReference type="EMBL" id="JBHTAI010000005">
    <property type="protein sequence ID" value="MFC7148739.1"/>
    <property type="molecule type" value="Genomic_DNA"/>
</dbReference>
<proteinExistence type="predicted"/>
<dbReference type="SUPFAM" id="SSF50022">
    <property type="entry name" value="ISP domain"/>
    <property type="match status" value="1"/>
</dbReference>
<dbReference type="Pfam" id="PF00355">
    <property type="entry name" value="Rieske"/>
    <property type="match status" value="1"/>
</dbReference>
<evidence type="ECO:0000256" key="2">
    <source>
        <dbReference type="ARBA" id="ARBA00022723"/>
    </source>
</evidence>
<reference evidence="7" key="1">
    <citation type="journal article" date="2019" name="Int. J. Syst. Evol. Microbiol.">
        <title>The Global Catalogue of Microorganisms (GCM) 10K type strain sequencing project: providing services to taxonomists for standard genome sequencing and annotation.</title>
        <authorList>
            <consortium name="The Broad Institute Genomics Platform"/>
            <consortium name="The Broad Institute Genome Sequencing Center for Infectious Disease"/>
            <person name="Wu L."/>
            <person name="Ma J."/>
        </authorList>
    </citation>
    <scope>NUCLEOTIDE SEQUENCE [LARGE SCALE GENOMIC DNA]</scope>
    <source>
        <strain evidence="7">KCTC 12907</strain>
    </source>
</reference>
<protein>
    <submittedName>
        <fullName evidence="6">Rieske (2Fe-2S) protein</fullName>
    </submittedName>
</protein>
<dbReference type="PROSITE" id="PS51296">
    <property type="entry name" value="RIESKE"/>
    <property type="match status" value="1"/>
</dbReference>
<name>A0ABW2F9S1_9BACL</name>
<dbReference type="CDD" id="cd03467">
    <property type="entry name" value="Rieske"/>
    <property type="match status" value="1"/>
</dbReference>
<evidence type="ECO:0000256" key="3">
    <source>
        <dbReference type="ARBA" id="ARBA00023004"/>
    </source>
</evidence>
<dbReference type="InterPro" id="IPR036922">
    <property type="entry name" value="Rieske_2Fe-2S_sf"/>
</dbReference>
<keyword evidence="3" id="KW-0408">Iron</keyword>
<dbReference type="Proteomes" id="UP001596378">
    <property type="component" value="Unassembled WGS sequence"/>
</dbReference>
<evidence type="ECO:0000313" key="7">
    <source>
        <dbReference type="Proteomes" id="UP001596378"/>
    </source>
</evidence>
<evidence type="ECO:0000313" key="6">
    <source>
        <dbReference type="EMBL" id="MFC7148739.1"/>
    </source>
</evidence>
<evidence type="ECO:0000259" key="5">
    <source>
        <dbReference type="PROSITE" id="PS51296"/>
    </source>
</evidence>
<feature type="domain" description="Rieske" evidence="5">
    <location>
        <begin position="11"/>
        <end position="99"/>
    </location>
</feature>
<sequence length="104" mass="11324">MNDEPYPIDLGPAAAYAALPAEVTVDGTPYWLVRGSGGEYRLLMAVCPHAGGDIRPHENVFYCPLHFWTFHGETGACLNDPDHGLINRGVVVRDDRLYATANPG</sequence>
<accession>A0ABW2F9S1</accession>
<keyword evidence="2" id="KW-0479">Metal-binding</keyword>
<dbReference type="RefSeq" id="WP_378052554.1">
    <property type="nucleotide sequence ID" value="NZ_JBHMDN010000055.1"/>
</dbReference>
<keyword evidence="4" id="KW-0411">Iron-sulfur</keyword>
<gene>
    <name evidence="6" type="ORF">ACFQMJ_09400</name>
</gene>
<keyword evidence="1" id="KW-0001">2Fe-2S</keyword>